<accession>A1B4E2</accession>
<evidence type="ECO:0000256" key="1">
    <source>
        <dbReference type="ARBA" id="ARBA00022679"/>
    </source>
</evidence>
<evidence type="ECO:0000259" key="2">
    <source>
        <dbReference type="Pfam" id="PF00534"/>
    </source>
</evidence>
<dbReference type="InterPro" id="IPR001296">
    <property type="entry name" value="Glyco_trans_1"/>
</dbReference>
<gene>
    <name evidence="3" type="ordered locus">Pden_2295</name>
</gene>
<dbReference type="GO" id="GO:0016757">
    <property type="term" value="F:glycosyltransferase activity"/>
    <property type="evidence" value="ECO:0007669"/>
    <property type="project" value="InterPro"/>
</dbReference>
<dbReference type="GeneID" id="93450691"/>
<proteinExistence type="predicted"/>
<organism evidence="3 4">
    <name type="scientific">Paracoccus denitrificans (strain Pd 1222)</name>
    <dbReference type="NCBI Taxonomy" id="318586"/>
    <lineage>
        <taxon>Bacteria</taxon>
        <taxon>Pseudomonadati</taxon>
        <taxon>Pseudomonadota</taxon>
        <taxon>Alphaproteobacteria</taxon>
        <taxon>Rhodobacterales</taxon>
        <taxon>Paracoccaceae</taxon>
        <taxon>Paracoccus</taxon>
    </lineage>
</organism>
<sequence length="412" mass="44506">MRPDPAVLLDVSRLISRLGGGPATGIDRVEAEWLAHLQDRPHLLLCRVRRGQLLLPPRAGAAILRWLGGALDDLPPPDLLDRLRGRHTLPARAEAALRRMALARTGREGRGLGRAVQAHLGQAAYLNVGHANLQPGLLRSLRPLPRAVLIHDTIPLDHPEFTRAAQAEKFRARLAAALEQAELILTVSQATRADVLRWRERLGLPDGAPVVAAPIGTRLAAPGAAGLPPGLDLSRPFFVTLGTIEPRKNHALLLEAWQMLERRPDPPQLFIIGRRGWENREVFARLDRLPSGGPVRELSDLDDGAVAALIGRSHALLMPSRAEGFGLPLTEAAGRGIPVLATPLPAAREMLGDYATWLSPDAPADWAAAVARLADAPALRLPALAVPDWETHFAAFYAGLSQTLHHPPVTAM</sequence>
<dbReference type="CAZy" id="GT4">
    <property type="family name" value="Glycosyltransferase Family 4"/>
</dbReference>
<keyword evidence="4" id="KW-1185">Reference proteome</keyword>
<dbReference type="STRING" id="318586.Pden_2295"/>
<dbReference type="RefSeq" id="WP_011748579.1">
    <property type="nucleotide sequence ID" value="NC_008686.1"/>
</dbReference>
<dbReference type="Gene3D" id="3.40.50.2000">
    <property type="entry name" value="Glycogen Phosphorylase B"/>
    <property type="match status" value="1"/>
</dbReference>
<feature type="domain" description="Glycosyl transferase family 1" evidence="2">
    <location>
        <begin position="232"/>
        <end position="377"/>
    </location>
</feature>
<dbReference type="eggNOG" id="COG0438">
    <property type="taxonomic scope" value="Bacteria"/>
</dbReference>
<dbReference type="SUPFAM" id="SSF53756">
    <property type="entry name" value="UDP-Glycosyltransferase/glycogen phosphorylase"/>
    <property type="match status" value="1"/>
</dbReference>
<dbReference type="Pfam" id="PF00534">
    <property type="entry name" value="Glycos_transf_1"/>
    <property type="match status" value="1"/>
</dbReference>
<dbReference type="PANTHER" id="PTHR46401">
    <property type="entry name" value="GLYCOSYLTRANSFERASE WBBK-RELATED"/>
    <property type="match status" value="1"/>
</dbReference>
<dbReference type="CDD" id="cd03809">
    <property type="entry name" value="GT4_MtfB-like"/>
    <property type="match status" value="1"/>
</dbReference>
<keyword evidence="1 3" id="KW-0808">Transferase</keyword>
<evidence type="ECO:0000313" key="4">
    <source>
        <dbReference type="Proteomes" id="UP000000361"/>
    </source>
</evidence>
<dbReference type="OrthoDB" id="9790710at2"/>
<dbReference type="EnsemblBacteria" id="ABL70386">
    <property type="protein sequence ID" value="ABL70386"/>
    <property type="gene ID" value="Pden_2295"/>
</dbReference>
<protein>
    <submittedName>
        <fullName evidence="3">Glycosyl transferase, group 1</fullName>
    </submittedName>
</protein>
<dbReference type="Proteomes" id="UP000000361">
    <property type="component" value="Chromosome 1"/>
</dbReference>
<dbReference type="AlphaFoldDB" id="A1B4E2"/>
<evidence type="ECO:0000313" key="3">
    <source>
        <dbReference type="EMBL" id="ABL70386.1"/>
    </source>
</evidence>
<dbReference type="HOGENOM" id="CLU_009583_34_0_5"/>
<name>A1B4E2_PARDP</name>
<dbReference type="KEGG" id="pde:Pden_2295"/>
<dbReference type="PANTHER" id="PTHR46401:SF2">
    <property type="entry name" value="GLYCOSYLTRANSFERASE WBBK-RELATED"/>
    <property type="match status" value="1"/>
</dbReference>
<reference evidence="4" key="1">
    <citation type="submission" date="2006-12" db="EMBL/GenBank/DDBJ databases">
        <title>Complete sequence of chromosome 1 of Paracoccus denitrificans PD1222.</title>
        <authorList>
            <person name="Copeland A."/>
            <person name="Lucas S."/>
            <person name="Lapidus A."/>
            <person name="Barry K."/>
            <person name="Detter J.C."/>
            <person name="Glavina del Rio T."/>
            <person name="Hammon N."/>
            <person name="Israni S."/>
            <person name="Dalin E."/>
            <person name="Tice H."/>
            <person name="Pitluck S."/>
            <person name="Munk A.C."/>
            <person name="Brettin T."/>
            <person name="Bruce D."/>
            <person name="Han C."/>
            <person name="Tapia R."/>
            <person name="Gilna P."/>
            <person name="Schmutz J."/>
            <person name="Larimer F."/>
            <person name="Land M."/>
            <person name="Hauser L."/>
            <person name="Kyrpides N."/>
            <person name="Lykidis A."/>
            <person name="Spiro S."/>
            <person name="Richardson D.J."/>
            <person name="Moir J.W.B."/>
            <person name="Ferguson S.J."/>
            <person name="van Spanning R.J.M."/>
            <person name="Richardson P."/>
        </authorList>
    </citation>
    <scope>NUCLEOTIDE SEQUENCE [LARGE SCALE GENOMIC DNA]</scope>
    <source>
        <strain evidence="4">Pd 1222</strain>
    </source>
</reference>
<dbReference type="EMBL" id="CP000489">
    <property type="protein sequence ID" value="ABL70386.1"/>
    <property type="molecule type" value="Genomic_DNA"/>
</dbReference>